<dbReference type="Proteomes" id="UP000294545">
    <property type="component" value="Unassembled WGS sequence"/>
</dbReference>
<dbReference type="SUPFAM" id="SSF52151">
    <property type="entry name" value="FabD/lysophospholipase-like"/>
    <property type="match status" value="1"/>
</dbReference>
<keyword evidence="4" id="KW-0472">Membrane</keyword>
<evidence type="ECO:0000313" key="7">
    <source>
        <dbReference type="Proteomes" id="UP000294545"/>
    </source>
</evidence>
<dbReference type="GO" id="GO:0004620">
    <property type="term" value="F:phospholipase activity"/>
    <property type="evidence" value="ECO:0007669"/>
    <property type="project" value="TreeGrafter"/>
</dbReference>
<dbReference type="Gene3D" id="3.40.1090.10">
    <property type="entry name" value="Cytosolic phospholipase A2 catalytic domain"/>
    <property type="match status" value="1"/>
</dbReference>
<dbReference type="GO" id="GO:0047372">
    <property type="term" value="F:monoacylglycerol lipase activity"/>
    <property type="evidence" value="ECO:0007669"/>
    <property type="project" value="TreeGrafter"/>
</dbReference>
<dbReference type="InterPro" id="IPR016035">
    <property type="entry name" value="Acyl_Trfase/lysoPLipase"/>
</dbReference>
<evidence type="ECO:0000259" key="5">
    <source>
        <dbReference type="PROSITE" id="PS51635"/>
    </source>
</evidence>
<evidence type="ECO:0000256" key="1">
    <source>
        <dbReference type="ARBA" id="ARBA00010240"/>
    </source>
</evidence>
<dbReference type="InterPro" id="IPR002641">
    <property type="entry name" value="PNPLA_dom"/>
</dbReference>
<reference evidence="6 7" key="1">
    <citation type="submission" date="2019-03" db="EMBL/GenBank/DDBJ databases">
        <title>Genomic Encyclopedia of Type Strains, Phase IV (KMG-IV): sequencing the most valuable type-strain genomes for metagenomic binning, comparative biology and taxonomic classification.</title>
        <authorList>
            <person name="Goeker M."/>
        </authorList>
    </citation>
    <scope>NUCLEOTIDE SEQUENCE [LARGE SCALE GENOMIC DNA]</scope>
    <source>
        <strain evidence="6 7">DSM 24176</strain>
    </source>
</reference>
<feature type="short sequence motif" description="GXGXXG" evidence="3">
    <location>
        <begin position="14"/>
        <end position="19"/>
    </location>
</feature>
<feature type="transmembrane region" description="Helical" evidence="4">
    <location>
        <begin position="7"/>
        <end position="29"/>
    </location>
</feature>
<proteinExistence type="inferred from homology"/>
<name>A0A4R1MZ03_9FIRM</name>
<protein>
    <submittedName>
        <fullName evidence="6">Patatin-like phospholipase/acyl hydrolase</fullName>
    </submittedName>
</protein>
<evidence type="ECO:0000256" key="2">
    <source>
        <dbReference type="ARBA" id="ARBA00023098"/>
    </source>
</evidence>
<dbReference type="AlphaFoldDB" id="A0A4R1MZ03"/>
<dbReference type="RefSeq" id="WP_132281333.1">
    <property type="nucleotide sequence ID" value="NZ_SMGQ01000011.1"/>
</dbReference>
<feature type="transmembrane region" description="Helical" evidence="4">
    <location>
        <begin position="41"/>
        <end position="60"/>
    </location>
</feature>
<dbReference type="PANTHER" id="PTHR32176">
    <property type="entry name" value="XYLOSE ISOMERASE"/>
    <property type="match status" value="1"/>
</dbReference>
<evidence type="ECO:0000313" key="6">
    <source>
        <dbReference type="EMBL" id="TCK98547.1"/>
    </source>
</evidence>
<feature type="short sequence motif" description="DGA/G" evidence="3">
    <location>
        <begin position="194"/>
        <end position="196"/>
    </location>
</feature>
<keyword evidence="2 3" id="KW-0443">Lipid metabolism</keyword>
<comment type="similarity">
    <text evidence="1">Belongs to the patatin family.</text>
</comment>
<evidence type="ECO:0000256" key="3">
    <source>
        <dbReference type="PROSITE-ProRule" id="PRU01161"/>
    </source>
</evidence>
<comment type="caution">
    <text evidence="6">The sequence shown here is derived from an EMBL/GenBank/DDBJ whole genome shotgun (WGS) entry which is preliminary data.</text>
</comment>
<feature type="active site" description="Nucleophile" evidence="3">
    <location>
        <position position="49"/>
    </location>
</feature>
<gene>
    <name evidence="6" type="ORF">EDC19_0977</name>
</gene>
<keyword evidence="4" id="KW-0812">Transmembrane</keyword>
<feature type="domain" description="PNPLA" evidence="5">
    <location>
        <begin position="10"/>
        <end position="207"/>
    </location>
</feature>
<sequence length="329" mass="37794">MSEKQTIFMLSIDGGGVRGIIPALILQAISDELNQKPLYKYFDLVAGTSTGALISLLLSAPKLKNYTYRNRAKLIVDLYEQQSHLIFDQSRQTLKKISQLFKPKYNPTTFEAILEEYFQDLTLHDSLTNLIIPVFDMHKMKPFFFKHRPNFLYNESDLNFYLKDVALASTSAPTYFPPHYITPTNGYNSYCFVDGGLYANNPSLCAYTEARKIYPEAKEYICLSIGTGKVEKSFLCKDVRNWGLVGWVNPFNRVPLVSSFMYSQEESVNHMLSRIPKSKLYRLNPTIYENISDLDNASVENINQLKELTLKYIEDNKAFIKKIADKLSQ</sequence>
<feature type="active site" description="Proton acceptor" evidence="3">
    <location>
        <position position="194"/>
    </location>
</feature>
<dbReference type="NCBIfam" id="NF041079">
    <property type="entry name" value="CBASS_lipase"/>
    <property type="match status" value="1"/>
</dbReference>
<dbReference type="PROSITE" id="PS51635">
    <property type="entry name" value="PNPLA"/>
    <property type="match status" value="1"/>
</dbReference>
<feature type="short sequence motif" description="GXSXG" evidence="3">
    <location>
        <begin position="47"/>
        <end position="51"/>
    </location>
</feature>
<accession>A0A4R1MZ03</accession>
<keyword evidence="4" id="KW-1133">Transmembrane helix</keyword>
<keyword evidence="3" id="KW-0442">Lipid degradation</keyword>
<dbReference type="Pfam" id="PF01734">
    <property type="entry name" value="Patatin"/>
    <property type="match status" value="1"/>
</dbReference>
<organism evidence="6 7">
    <name type="scientific">Natranaerovirga hydrolytica</name>
    <dbReference type="NCBI Taxonomy" id="680378"/>
    <lineage>
        <taxon>Bacteria</taxon>
        <taxon>Bacillati</taxon>
        <taxon>Bacillota</taxon>
        <taxon>Clostridia</taxon>
        <taxon>Lachnospirales</taxon>
        <taxon>Natranaerovirgaceae</taxon>
        <taxon>Natranaerovirga</taxon>
    </lineage>
</organism>
<dbReference type="GO" id="GO:0016042">
    <property type="term" value="P:lipid catabolic process"/>
    <property type="evidence" value="ECO:0007669"/>
    <property type="project" value="UniProtKB-UniRule"/>
</dbReference>
<dbReference type="OrthoDB" id="9807112at2"/>
<keyword evidence="3 6" id="KW-0378">Hydrolase</keyword>
<keyword evidence="7" id="KW-1185">Reference proteome</keyword>
<evidence type="ECO:0000256" key="4">
    <source>
        <dbReference type="SAM" id="Phobius"/>
    </source>
</evidence>
<dbReference type="EMBL" id="SMGQ01000011">
    <property type="protein sequence ID" value="TCK98547.1"/>
    <property type="molecule type" value="Genomic_DNA"/>
</dbReference>
<dbReference type="PANTHER" id="PTHR32176:SF92">
    <property type="entry name" value="XYLOSE ISOMERASE"/>
    <property type="match status" value="1"/>
</dbReference>